<protein>
    <submittedName>
        <fullName evidence="1">N-acetyltransferase</fullName>
    </submittedName>
</protein>
<dbReference type="AlphaFoldDB" id="A0A501XIG2"/>
<name>A0A501XIG2_9SPHN</name>
<dbReference type="PANTHER" id="PTHR47017">
    <property type="entry name" value="ACYL-COA"/>
    <property type="match status" value="1"/>
</dbReference>
<dbReference type="EMBL" id="VFSU01000026">
    <property type="protein sequence ID" value="TPE60448.1"/>
    <property type="molecule type" value="Genomic_DNA"/>
</dbReference>
<organism evidence="1 2">
    <name type="scientific">Sandaracinobacter neustonicus</name>
    <dbReference type="NCBI Taxonomy" id="1715348"/>
    <lineage>
        <taxon>Bacteria</taxon>
        <taxon>Pseudomonadati</taxon>
        <taxon>Pseudomonadota</taxon>
        <taxon>Alphaproteobacteria</taxon>
        <taxon>Sphingomonadales</taxon>
        <taxon>Sphingosinicellaceae</taxon>
        <taxon>Sandaracinobacter</taxon>
    </lineage>
</organism>
<evidence type="ECO:0000313" key="2">
    <source>
        <dbReference type="Proteomes" id="UP000319897"/>
    </source>
</evidence>
<keyword evidence="2" id="KW-1185">Reference proteome</keyword>
<comment type="caution">
    <text evidence="1">The sequence shown here is derived from an EMBL/GenBank/DDBJ whole genome shotgun (WGS) entry which is preliminary data.</text>
</comment>
<gene>
    <name evidence="1" type="ORF">FJQ54_10550</name>
</gene>
<dbReference type="PANTHER" id="PTHR47017:SF1">
    <property type="entry name" value="ACYL-COA"/>
    <property type="match status" value="1"/>
</dbReference>
<accession>A0A501XIG2</accession>
<dbReference type="RefSeq" id="WP_140928384.1">
    <property type="nucleotide sequence ID" value="NZ_VFSU01000026.1"/>
</dbReference>
<dbReference type="GO" id="GO:0016740">
    <property type="term" value="F:transferase activity"/>
    <property type="evidence" value="ECO:0007669"/>
    <property type="project" value="UniProtKB-KW"/>
</dbReference>
<dbReference type="InterPro" id="IPR007434">
    <property type="entry name" value="FemAB-like"/>
</dbReference>
<dbReference type="Proteomes" id="UP000319897">
    <property type="component" value="Unassembled WGS sequence"/>
</dbReference>
<dbReference type="OrthoDB" id="9776898at2"/>
<dbReference type="SUPFAM" id="SSF55729">
    <property type="entry name" value="Acyl-CoA N-acyltransferases (Nat)"/>
    <property type="match status" value="1"/>
</dbReference>
<proteinExistence type="predicted"/>
<keyword evidence="1" id="KW-0808">Transferase</keyword>
<evidence type="ECO:0000313" key="1">
    <source>
        <dbReference type="EMBL" id="TPE60448.1"/>
    </source>
</evidence>
<sequence>MTEAVARLVGAATDIAAADWDGLAGRDNPFACHAFATALEESGSASTRAGWQPLHIVVDGPDGRPAGILPGYLKSHSQGEYVFDHGWADAWHRSGLNYYPKLQHATPFTPCSAPKLLARDPQARALLIAASETLVGNHELSGAHATFLTDADADSFEAVGWMERNDIQYHWLNAGYAGFDDYLGALASKKRKVLRKEREAALSAVDEIVWLTGSDLTESAWDSFWDFYQDTGSRKWGRPYLTRDFFSLIGERMADRILLILAMRGGRAIAGALNFLGHDTIFGRQWGCTEEVPFLHFELCYHQAIDFACQHGLSRVEAGAQGQHKIARGYRPVLTRSMHFIRDARFREAVADFLARERPALAAEALALAEGLPFRTEAELPIA</sequence>
<dbReference type="Gene3D" id="3.40.630.30">
    <property type="match status" value="1"/>
</dbReference>
<reference evidence="1 2" key="1">
    <citation type="submission" date="2019-06" db="EMBL/GenBank/DDBJ databases">
        <authorList>
            <person name="Lee I."/>
            <person name="Jang G.I."/>
            <person name="Hwang C.Y."/>
        </authorList>
    </citation>
    <scope>NUCLEOTIDE SEQUENCE [LARGE SCALE GENOMIC DNA]</scope>
    <source>
        <strain evidence="1 2">PAMC 28131</strain>
    </source>
</reference>
<dbReference type="InterPro" id="IPR016181">
    <property type="entry name" value="Acyl_CoA_acyltransferase"/>
</dbReference>
<dbReference type="Pfam" id="PF04339">
    <property type="entry name" value="FemAB_like"/>
    <property type="match status" value="1"/>
</dbReference>